<keyword evidence="2" id="KW-0813">Transport</keyword>
<comment type="subcellular location">
    <subcellularLocation>
        <location evidence="1">Cell outer membrane</location>
        <topology evidence="1">Multi-pass membrane protein</topology>
    </subcellularLocation>
</comment>
<dbReference type="CDD" id="cd07185">
    <property type="entry name" value="OmpA_C-like"/>
    <property type="match status" value="1"/>
</dbReference>
<evidence type="ECO:0000256" key="10">
    <source>
        <dbReference type="SAM" id="SignalP"/>
    </source>
</evidence>
<dbReference type="InterPro" id="IPR036737">
    <property type="entry name" value="OmpA-like_sf"/>
</dbReference>
<dbReference type="InterPro" id="IPR006664">
    <property type="entry name" value="OMP_bac"/>
</dbReference>
<evidence type="ECO:0000256" key="7">
    <source>
        <dbReference type="ARBA" id="ARBA00023136"/>
    </source>
</evidence>
<reference evidence="12 13" key="1">
    <citation type="submission" date="2023-09" db="EMBL/GenBank/DDBJ databases">
        <authorList>
            <person name="Rey-Velasco X."/>
        </authorList>
    </citation>
    <scope>NUCLEOTIDE SEQUENCE [LARGE SCALE GENOMIC DNA]</scope>
    <source>
        <strain evidence="12 13">W431</strain>
    </source>
</reference>
<dbReference type="InterPro" id="IPR050330">
    <property type="entry name" value="Bact_OuterMem_StrucFunc"/>
</dbReference>
<keyword evidence="4" id="KW-0812">Transmembrane</keyword>
<keyword evidence="5" id="KW-0406">Ion transport</keyword>
<sequence>MRLFNASRLCQALCFATLSFTASASEQPDADSLVGNTYLGGHLTYFKTDLDRLFTSDSKSAIDGAAGFGGEFGYRITPFYEARLSLSKLNIDTGHKGFDVPSGTSTAFDLLYFPKKANFYFVAGADFLDINHSNLSADLGMGYRHYLSENTALYIEGKSHYQFDDHYVDYSSKIGFVYYFGTKPAPIKRAKKVAAQPTNKAVSAPKDSDADGVFDANDQCSNTPMTDKVDANGCTIFTEQQETINLIVNFANNKSDVDEQYLSEIARVAEFMKQYSHVDLTINGHTSAVGEAAYNQQLSEKRAQAIVDVLVNNFAIEQSRLTAIGHGEAQLVNEANTPAAHAQNRRIQAKVQTTKKVAIKR</sequence>
<keyword evidence="10" id="KW-0732">Signal</keyword>
<dbReference type="SUPFAM" id="SSF56925">
    <property type="entry name" value="OMPA-like"/>
    <property type="match status" value="1"/>
</dbReference>
<keyword evidence="13" id="KW-1185">Reference proteome</keyword>
<dbReference type="Gene3D" id="2.40.160.20">
    <property type="match status" value="1"/>
</dbReference>
<dbReference type="Proteomes" id="UP001266357">
    <property type="component" value="Unassembled WGS sequence"/>
</dbReference>
<evidence type="ECO:0000256" key="2">
    <source>
        <dbReference type="ARBA" id="ARBA00022448"/>
    </source>
</evidence>
<evidence type="ECO:0000256" key="8">
    <source>
        <dbReference type="ARBA" id="ARBA00023237"/>
    </source>
</evidence>
<organism evidence="12 13">
    <name type="scientific">Thalassotalea castellviae</name>
    <dbReference type="NCBI Taxonomy" id="3075612"/>
    <lineage>
        <taxon>Bacteria</taxon>
        <taxon>Pseudomonadati</taxon>
        <taxon>Pseudomonadota</taxon>
        <taxon>Gammaproteobacteria</taxon>
        <taxon>Alteromonadales</taxon>
        <taxon>Colwelliaceae</taxon>
        <taxon>Thalassotalea</taxon>
    </lineage>
</organism>
<feature type="domain" description="OmpA-like" evidence="11">
    <location>
        <begin position="237"/>
        <end position="355"/>
    </location>
</feature>
<evidence type="ECO:0000256" key="9">
    <source>
        <dbReference type="PROSITE-ProRule" id="PRU00473"/>
    </source>
</evidence>
<dbReference type="InterPro" id="IPR011250">
    <property type="entry name" value="OMP/PagP_B-barrel"/>
</dbReference>
<gene>
    <name evidence="12" type="ORF">RM573_07225</name>
</gene>
<evidence type="ECO:0000256" key="3">
    <source>
        <dbReference type="ARBA" id="ARBA00022452"/>
    </source>
</evidence>
<dbReference type="PROSITE" id="PS51123">
    <property type="entry name" value="OMPA_2"/>
    <property type="match status" value="1"/>
</dbReference>
<feature type="chain" id="PRO_5046353721" evidence="10">
    <location>
        <begin position="25"/>
        <end position="361"/>
    </location>
</feature>
<dbReference type="SUPFAM" id="SSF103088">
    <property type="entry name" value="OmpA-like"/>
    <property type="match status" value="1"/>
</dbReference>
<evidence type="ECO:0000256" key="1">
    <source>
        <dbReference type="ARBA" id="ARBA00004571"/>
    </source>
</evidence>
<dbReference type="Gene3D" id="3.30.1330.60">
    <property type="entry name" value="OmpA-like domain"/>
    <property type="match status" value="1"/>
</dbReference>
<dbReference type="InterPro" id="IPR006665">
    <property type="entry name" value="OmpA-like"/>
</dbReference>
<keyword evidence="3" id="KW-1134">Transmembrane beta strand</keyword>
<evidence type="ECO:0000259" key="11">
    <source>
        <dbReference type="PROSITE" id="PS51123"/>
    </source>
</evidence>
<dbReference type="Pfam" id="PF00691">
    <property type="entry name" value="OmpA"/>
    <property type="match status" value="1"/>
</dbReference>
<comment type="caution">
    <text evidence="12">The sequence shown here is derived from an EMBL/GenBank/DDBJ whole genome shotgun (WGS) entry which is preliminary data.</text>
</comment>
<evidence type="ECO:0000256" key="6">
    <source>
        <dbReference type="ARBA" id="ARBA00023114"/>
    </source>
</evidence>
<name>A0ABU2ZZM9_9GAMM</name>
<proteinExistence type="predicted"/>
<dbReference type="PANTHER" id="PTHR30329:SF21">
    <property type="entry name" value="LIPOPROTEIN YIAD-RELATED"/>
    <property type="match status" value="1"/>
</dbReference>
<evidence type="ECO:0000256" key="5">
    <source>
        <dbReference type="ARBA" id="ARBA00023065"/>
    </source>
</evidence>
<dbReference type="EMBL" id="JAVRIF010000003">
    <property type="protein sequence ID" value="MDT0603384.1"/>
    <property type="molecule type" value="Genomic_DNA"/>
</dbReference>
<accession>A0ABU2ZZM9</accession>
<evidence type="ECO:0000256" key="4">
    <source>
        <dbReference type="ARBA" id="ARBA00022692"/>
    </source>
</evidence>
<dbReference type="PANTHER" id="PTHR30329">
    <property type="entry name" value="STATOR ELEMENT OF FLAGELLAR MOTOR COMPLEX"/>
    <property type="match status" value="1"/>
</dbReference>
<protein>
    <submittedName>
        <fullName evidence="12">OmpA family protein</fullName>
    </submittedName>
</protein>
<dbReference type="RefSeq" id="WP_311579454.1">
    <property type="nucleotide sequence ID" value="NZ_JAVRIF010000003.1"/>
</dbReference>
<keyword evidence="7 9" id="KW-0472">Membrane</keyword>
<feature type="signal peptide" evidence="10">
    <location>
        <begin position="1"/>
        <end position="24"/>
    </location>
</feature>
<keyword evidence="8" id="KW-0998">Cell outer membrane</keyword>
<evidence type="ECO:0000313" key="12">
    <source>
        <dbReference type="EMBL" id="MDT0603384.1"/>
    </source>
</evidence>
<keyword evidence="6" id="KW-0626">Porin</keyword>
<dbReference type="PRINTS" id="PR01021">
    <property type="entry name" value="OMPADOMAIN"/>
</dbReference>
<evidence type="ECO:0000313" key="13">
    <source>
        <dbReference type="Proteomes" id="UP001266357"/>
    </source>
</evidence>